<accession>A0A1N6IWU3</accession>
<protein>
    <submittedName>
        <fullName evidence="1">Uncharacterized protein</fullName>
    </submittedName>
</protein>
<name>A0A1N6IWU3_9FLAO</name>
<dbReference type="OrthoDB" id="1273476at2"/>
<dbReference type="STRING" id="59733.SAMN05421769_3855"/>
<proteinExistence type="predicted"/>
<evidence type="ECO:0000313" key="2">
    <source>
        <dbReference type="Proteomes" id="UP000184782"/>
    </source>
</evidence>
<dbReference type="RefSeq" id="WP_074232018.1">
    <property type="nucleotide sequence ID" value="NZ_FSRQ01000005.1"/>
</dbReference>
<organism evidence="1 2">
    <name type="scientific">Chryseobacterium scophthalmum</name>
    <dbReference type="NCBI Taxonomy" id="59733"/>
    <lineage>
        <taxon>Bacteria</taxon>
        <taxon>Pseudomonadati</taxon>
        <taxon>Bacteroidota</taxon>
        <taxon>Flavobacteriia</taxon>
        <taxon>Flavobacteriales</taxon>
        <taxon>Weeksellaceae</taxon>
        <taxon>Chryseobacterium group</taxon>
        <taxon>Chryseobacterium</taxon>
    </lineage>
</organism>
<dbReference type="AlphaFoldDB" id="A0A1N6IWU3"/>
<evidence type="ECO:0000313" key="1">
    <source>
        <dbReference type="EMBL" id="SIO36447.1"/>
    </source>
</evidence>
<dbReference type="EMBL" id="FSRQ01000005">
    <property type="protein sequence ID" value="SIO36447.1"/>
    <property type="molecule type" value="Genomic_DNA"/>
</dbReference>
<gene>
    <name evidence="1" type="ORF">SAMN05421769_3855</name>
</gene>
<keyword evidence="2" id="KW-1185">Reference proteome</keyword>
<dbReference type="Proteomes" id="UP000184782">
    <property type="component" value="Unassembled WGS sequence"/>
</dbReference>
<reference evidence="2" key="1">
    <citation type="submission" date="2016-12" db="EMBL/GenBank/DDBJ databases">
        <authorList>
            <person name="Varghese N."/>
            <person name="Submissions S."/>
        </authorList>
    </citation>
    <scope>NUCLEOTIDE SEQUENCE [LARGE SCALE GENOMIC DNA]</scope>
    <source>
        <strain evidence="2">DSM 16779</strain>
    </source>
</reference>
<sequence length="164" mass="19011">MSTASHMLVPMTDFVIEYYSHEGYADLHTLKVMNNYANFLKMLLSLEMFVPTDQLGNILKEPKNYSDWKSLSHNNELDENDSPSMLDEYKYYNKAESKRLFDGFEVAYNGFSVVRIVATYNKDIELSFNKVEGKFQHYITIESLLNFDAVFLSKTALKKIGLKT</sequence>